<comment type="caution">
    <text evidence="1">The sequence shown here is derived from an EMBL/GenBank/DDBJ whole genome shotgun (WGS) entry which is preliminary data.</text>
</comment>
<dbReference type="EMBL" id="JAPZBR010000001">
    <property type="protein sequence ID" value="KAJ5367875.1"/>
    <property type="molecule type" value="Genomic_DNA"/>
</dbReference>
<name>A0A9W9R678_PENBR</name>
<dbReference type="InterPro" id="IPR036908">
    <property type="entry name" value="RlpA-like_sf"/>
</dbReference>
<keyword evidence="4" id="KW-1185">Reference proteome</keyword>
<accession>A0A9W9R678</accession>
<gene>
    <name evidence="2" type="ORF">N7541_000009</name>
    <name evidence="3" type="ORF">N7541_001816</name>
    <name evidence="1" type="ORF">N7541_005465</name>
</gene>
<organism evidence="1 4">
    <name type="scientific">Penicillium brevicompactum</name>
    <dbReference type="NCBI Taxonomy" id="5074"/>
    <lineage>
        <taxon>Eukaryota</taxon>
        <taxon>Fungi</taxon>
        <taxon>Dikarya</taxon>
        <taxon>Ascomycota</taxon>
        <taxon>Pezizomycotina</taxon>
        <taxon>Eurotiomycetes</taxon>
        <taxon>Eurotiomycetidae</taxon>
        <taxon>Eurotiales</taxon>
        <taxon>Aspergillaceae</taxon>
        <taxon>Penicillium</taxon>
    </lineage>
</organism>
<dbReference type="EMBL" id="JAPZBR010000004">
    <property type="protein sequence ID" value="KAJ5354421.1"/>
    <property type="molecule type" value="Genomic_DNA"/>
</dbReference>
<dbReference type="Proteomes" id="UP001148299">
    <property type="component" value="Unassembled WGS sequence"/>
</dbReference>
<proteinExistence type="predicted"/>
<reference evidence="1" key="2">
    <citation type="journal article" date="2023" name="IMA Fungus">
        <title>Comparative genomic study of the Penicillium genus elucidates a diverse pangenome and 15 lateral gene transfer events.</title>
        <authorList>
            <person name="Petersen C."/>
            <person name="Sorensen T."/>
            <person name="Nielsen M.R."/>
            <person name="Sondergaard T.E."/>
            <person name="Sorensen J.L."/>
            <person name="Fitzpatrick D.A."/>
            <person name="Frisvad J.C."/>
            <person name="Nielsen K.L."/>
        </authorList>
    </citation>
    <scope>NUCLEOTIDE SEQUENCE</scope>
    <source>
        <strain evidence="1">IBT 35675</strain>
    </source>
</reference>
<reference evidence="1" key="1">
    <citation type="submission" date="2022-12" db="EMBL/GenBank/DDBJ databases">
        <authorList>
            <person name="Petersen C."/>
        </authorList>
    </citation>
    <scope>NUCLEOTIDE SEQUENCE</scope>
    <source>
        <strain evidence="1">IBT 35675</strain>
    </source>
</reference>
<evidence type="ECO:0000313" key="3">
    <source>
        <dbReference type="EMBL" id="KAJ5367875.1"/>
    </source>
</evidence>
<evidence type="ECO:0000313" key="2">
    <source>
        <dbReference type="EMBL" id="KAJ5366068.1"/>
    </source>
</evidence>
<dbReference type="AlphaFoldDB" id="A0A9W9R678"/>
<dbReference type="Gene3D" id="2.40.40.10">
    <property type="entry name" value="RlpA-like domain"/>
    <property type="match status" value="1"/>
</dbReference>
<sequence length="261" mass="27659">MKFQYTAAVSLLRTVGASAISIIHSGRGFGTYYYDIRQVNSCGTTFEYQNKGGVMCNSATMLSLDQMDTNNVVAMNNTQLGTDPSMYCGKRVVVSVNGQQSDMQLFIGDGCQRCGIGSSVSNMWNSDGAPGLDFSYTALDELSGGNACDAGHVAISWEILDETIYDFDGSSSGFVSLSEQNVSHAAAVESLVQCPVQSETPTTMATGTSETQATAVSIACSENAWQCKGPVIEQCIGSIWTPRVTCTAGYNCQGGSNPYCI</sequence>
<protein>
    <submittedName>
        <fullName evidence="1">Uncharacterized protein</fullName>
    </submittedName>
</protein>
<evidence type="ECO:0000313" key="1">
    <source>
        <dbReference type="EMBL" id="KAJ5354421.1"/>
    </source>
</evidence>
<dbReference type="EMBL" id="JAPZBR010000001">
    <property type="protein sequence ID" value="KAJ5366068.1"/>
    <property type="molecule type" value="Genomic_DNA"/>
</dbReference>
<evidence type="ECO:0000313" key="4">
    <source>
        <dbReference type="Proteomes" id="UP001148299"/>
    </source>
</evidence>